<organism evidence="1 2">
    <name type="scientific">Enterococcus columbae DSM 7374 = ATCC 51263</name>
    <dbReference type="NCBI Taxonomy" id="1121865"/>
    <lineage>
        <taxon>Bacteria</taxon>
        <taxon>Bacillati</taxon>
        <taxon>Bacillota</taxon>
        <taxon>Bacilli</taxon>
        <taxon>Lactobacillales</taxon>
        <taxon>Enterococcaceae</taxon>
        <taxon>Enterococcus</taxon>
    </lineage>
</organism>
<protein>
    <recommendedName>
        <fullName evidence="3">LXG domain-containing protein</fullName>
    </recommendedName>
</protein>
<evidence type="ECO:0008006" key="3">
    <source>
        <dbReference type="Google" id="ProtNLM"/>
    </source>
</evidence>
<dbReference type="Proteomes" id="UP000014113">
    <property type="component" value="Unassembled WGS sequence"/>
</dbReference>
<keyword evidence="2" id="KW-1185">Reference proteome</keyword>
<evidence type="ECO:0000313" key="2">
    <source>
        <dbReference type="Proteomes" id="UP000014113"/>
    </source>
</evidence>
<name>S1NFC0_9ENTE</name>
<gene>
    <name evidence="1" type="ORF">I568_00033</name>
</gene>
<dbReference type="OrthoDB" id="2233384at2"/>
<evidence type="ECO:0000313" key="1">
    <source>
        <dbReference type="EMBL" id="EOW87747.1"/>
    </source>
</evidence>
<sequence length="129" mass="15238">MSDAGLKISINANKAKRDKYRRVRDSISSHQLSTQQNLSTIEDFIDECQDVVDKIDEHTGYGYLSNLKTKLVEDIKTMEEYRDFVRDSNTSFINLYNDLGDLIDDLNEQITADRNAYNKDKEWWEKLYW</sequence>
<dbReference type="STRING" id="1121865.OMW_02242"/>
<dbReference type="AlphaFoldDB" id="S1NFC0"/>
<reference evidence="1 2" key="1">
    <citation type="submission" date="2013-03" db="EMBL/GenBank/DDBJ databases">
        <title>The Genome Sequence of Enterococcus columbae ATCC_51263 (PacBio/Illumina hybrid assembly).</title>
        <authorList>
            <consortium name="The Broad Institute Genomics Platform"/>
            <consortium name="The Broad Institute Genome Sequencing Center for Infectious Disease"/>
            <person name="Earl A."/>
            <person name="Russ C."/>
            <person name="Gilmore M."/>
            <person name="Surin D."/>
            <person name="Walker B."/>
            <person name="Young S."/>
            <person name="Zeng Q."/>
            <person name="Gargeya S."/>
            <person name="Fitzgerald M."/>
            <person name="Haas B."/>
            <person name="Abouelleil A."/>
            <person name="Allen A.W."/>
            <person name="Alvarado L."/>
            <person name="Arachchi H.M."/>
            <person name="Berlin A.M."/>
            <person name="Chapman S.B."/>
            <person name="Gainer-Dewar J."/>
            <person name="Goldberg J."/>
            <person name="Griggs A."/>
            <person name="Gujja S."/>
            <person name="Hansen M."/>
            <person name="Howarth C."/>
            <person name="Imamovic A."/>
            <person name="Ireland A."/>
            <person name="Larimer J."/>
            <person name="McCowan C."/>
            <person name="Murphy C."/>
            <person name="Pearson M."/>
            <person name="Poon T.W."/>
            <person name="Priest M."/>
            <person name="Roberts A."/>
            <person name="Saif S."/>
            <person name="Shea T."/>
            <person name="Sisk P."/>
            <person name="Sykes S."/>
            <person name="Wortman J."/>
            <person name="Nusbaum C."/>
            <person name="Birren B."/>
        </authorList>
    </citation>
    <scope>NUCLEOTIDE SEQUENCE [LARGE SCALE GENOMIC DNA]</scope>
    <source>
        <strain evidence="1 2">ATCC 51263</strain>
    </source>
</reference>
<accession>S1NFC0</accession>
<comment type="caution">
    <text evidence="1">The sequence shown here is derived from an EMBL/GenBank/DDBJ whole genome shotgun (WGS) entry which is preliminary data.</text>
</comment>
<dbReference type="EMBL" id="ASWJ01000001">
    <property type="protein sequence ID" value="EOW87747.1"/>
    <property type="molecule type" value="Genomic_DNA"/>
</dbReference>
<dbReference type="PATRIC" id="fig|1121865.3.peg.2184"/>
<dbReference type="RefSeq" id="WP_016184336.1">
    <property type="nucleotide sequence ID" value="NZ_JXKI01000028.1"/>
</dbReference>
<proteinExistence type="predicted"/>